<feature type="compositionally biased region" description="Acidic residues" evidence="2">
    <location>
        <begin position="170"/>
        <end position="191"/>
    </location>
</feature>
<feature type="compositionally biased region" description="Basic and acidic residues" evidence="2">
    <location>
        <begin position="134"/>
        <end position="146"/>
    </location>
</feature>
<keyword evidence="3" id="KW-1133">Transmembrane helix</keyword>
<feature type="compositionally biased region" description="Acidic residues" evidence="2">
    <location>
        <begin position="34"/>
        <end position="44"/>
    </location>
</feature>
<feature type="compositionally biased region" description="Basic and acidic residues" evidence="2">
    <location>
        <begin position="238"/>
        <end position="247"/>
    </location>
</feature>
<evidence type="ECO:0000313" key="4">
    <source>
        <dbReference type="EMBL" id="BBO87368.1"/>
    </source>
</evidence>
<evidence type="ECO:0000256" key="2">
    <source>
        <dbReference type="SAM" id="MobiDB-lite"/>
    </source>
</evidence>
<evidence type="ECO:0000256" key="3">
    <source>
        <dbReference type="SAM" id="Phobius"/>
    </source>
</evidence>
<proteinExistence type="predicted"/>
<evidence type="ECO:0000313" key="5">
    <source>
        <dbReference type="Proteomes" id="UP000422108"/>
    </source>
</evidence>
<feature type="region of interest" description="Disordered" evidence="2">
    <location>
        <begin position="1"/>
        <end position="409"/>
    </location>
</feature>
<dbReference type="EMBL" id="AP021879">
    <property type="protein sequence ID" value="BBO87368.1"/>
    <property type="molecule type" value="Genomic_DNA"/>
</dbReference>
<feature type="coiled-coil region" evidence="1">
    <location>
        <begin position="485"/>
        <end position="512"/>
    </location>
</feature>
<feature type="compositionally biased region" description="Acidic residues" evidence="2">
    <location>
        <begin position="225"/>
        <end position="237"/>
    </location>
</feature>
<dbReference type="AlphaFoldDB" id="A0A5K8A4N1"/>
<feature type="compositionally biased region" description="Basic and acidic residues" evidence="2">
    <location>
        <begin position="160"/>
        <end position="169"/>
    </location>
</feature>
<feature type="compositionally biased region" description="Polar residues" evidence="2">
    <location>
        <begin position="20"/>
        <end position="29"/>
    </location>
</feature>
<keyword evidence="3" id="KW-0472">Membrane</keyword>
<organism evidence="4 5">
    <name type="scientific">Desulfosarcina ovata subsp. ovata</name>
    <dbReference type="NCBI Taxonomy" id="2752305"/>
    <lineage>
        <taxon>Bacteria</taxon>
        <taxon>Pseudomonadati</taxon>
        <taxon>Thermodesulfobacteriota</taxon>
        <taxon>Desulfobacteria</taxon>
        <taxon>Desulfobacterales</taxon>
        <taxon>Desulfosarcinaceae</taxon>
        <taxon>Desulfosarcina</taxon>
    </lineage>
</organism>
<feature type="region of interest" description="Disordered" evidence="2">
    <location>
        <begin position="441"/>
        <end position="477"/>
    </location>
</feature>
<keyword evidence="3" id="KW-0812">Transmembrane</keyword>
<feature type="compositionally biased region" description="Basic and acidic residues" evidence="2">
    <location>
        <begin position="212"/>
        <end position="224"/>
    </location>
</feature>
<keyword evidence="1" id="KW-0175">Coiled coil</keyword>
<feature type="compositionally biased region" description="Low complexity" evidence="2">
    <location>
        <begin position="453"/>
        <end position="466"/>
    </location>
</feature>
<keyword evidence="5" id="KW-1185">Reference proteome</keyword>
<dbReference type="Proteomes" id="UP000422108">
    <property type="component" value="Chromosome"/>
</dbReference>
<feature type="compositionally biased region" description="Acidic residues" evidence="2">
    <location>
        <begin position="248"/>
        <end position="269"/>
    </location>
</feature>
<accession>A0A5K8A4N1</accession>
<feature type="transmembrane region" description="Helical" evidence="3">
    <location>
        <begin position="416"/>
        <end position="436"/>
    </location>
</feature>
<evidence type="ECO:0000256" key="1">
    <source>
        <dbReference type="SAM" id="Coils"/>
    </source>
</evidence>
<feature type="compositionally biased region" description="Acidic residues" evidence="2">
    <location>
        <begin position="147"/>
        <end position="159"/>
    </location>
</feature>
<reference evidence="4 5" key="1">
    <citation type="submission" date="2019-11" db="EMBL/GenBank/DDBJ databases">
        <title>Comparative genomics of hydrocarbon-degrading Desulfosarcina strains.</title>
        <authorList>
            <person name="Watanabe M."/>
            <person name="Kojima H."/>
            <person name="Fukui M."/>
        </authorList>
    </citation>
    <scope>NUCLEOTIDE SEQUENCE [LARGE SCALE GENOMIC DNA]</scope>
    <source>
        <strain evidence="5">oXyS1</strain>
    </source>
</reference>
<feature type="compositionally biased region" description="Acidic residues" evidence="2">
    <location>
        <begin position="93"/>
        <end position="111"/>
    </location>
</feature>
<sequence>MKEKTEKSFEKNSSSASNSDEGNTPASTNMHEENDSDTLSDDELEVFKKIMGEIEGEEDGEAKPSDDASSSADGNPILSENEQREIEAVIDSIGDEPAEDTDTDKADDLDEDQQKAFDSIMAQIESGEGADAVAEEKEPEEKKPEETPDEPDNDDDFAAELEKVARAADPDDDNPAEDADVDKTDDLDEDQQAAFDSIMAQIESGEGADAVAEEKEPEEKKPEETPDGPDNDDDFAAELEKVARAADSDDDEPAEDADADDADNLDEDQQAAFDSIMAQIESGEGVEEESPKTSEAIVNPAEVKVPDVTDATVVADKKKNSRPSATTKQDVTAEAVERKAGPEPTPIKKEADAPIASSGDENDGQPALPSNEATNSVQPVDEDAKPSSSAAVPVPEKKATQAPQEKKPISRNRKKWFWAAAVIFSIILPLTGYVLWPHRQSEPTDSKPLVAQPSASVEATTPSPTAAAPPPEKEEPAELPAVAQLKAIATALDQLRNELLAKQVEIEELRGYYQSGIDAEIAGILDSIRKSGKRTISLKTAMADAHISLGLSAIQRRNAYIRRLKIPANALTRDSEELLYLTRKAELLASMAEKSSGIDVDGFVQESGEVMDVHRQRLNQLNIDAVDVIPLPMESLWQDISRRLPVKPASDKQPPAAVRADNAVIWKAICEGDFSRNDQLSMLSIEAARCLSAWKGKDLFLNALTDLPPDIARELVKWEGDWLGLNGLTELTPEVASHLARWKGRIISLNGLSRLSPQVVAILSEWRGEQIELINVKHMPNWDTPRIRLFFSEDLQRRHESTRK</sequence>
<dbReference type="RefSeq" id="WP_155308832.1">
    <property type="nucleotide sequence ID" value="NZ_AP021879.1"/>
</dbReference>
<feature type="compositionally biased region" description="Basic and acidic residues" evidence="2">
    <location>
        <begin position="395"/>
        <end position="408"/>
    </location>
</feature>
<feature type="compositionally biased region" description="Basic and acidic residues" evidence="2">
    <location>
        <begin position="1"/>
        <end position="10"/>
    </location>
</feature>
<gene>
    <name evidence="4" type="ORF">DSCOOX_05480</name>
</gene>
<name>A0A5K8A4N1_9BACT</name>
<protein>
    <submittedName>
        <fullName evidence="4">Uncharacterized protein</fullName>
    </submittedName>
</protein>
<feature type="compositionally biased region" description="Basic and acidic residues" evidence="2">
    <location>
        <begin position="335"/>
        <end position="352"/>
    </location>
</feature>